<dbReference type="AlphaFoldDB" id="A0A3M7AZ75"/>
<gene>
    <name evidence="1" type="ORF">D0866_06540</name>
</gene>
<evidence type="ECO:0000313" key="2">
    <source>
        <dbReference type="Proteomes" id="UP000276864"/>
    </source>
</evidence>
<evidence type="ECO:0008006" key="3">
    <source>
        <dbReference type="Google" id="ProtNLM"/>
    </source>
</evidence>
<accession>A0A3M7AZ75</accession>
<sequence length="941" mass="98893">MSFSESAMLSSGIYQATASATTTIYITQTSTCPVETPDPASVAPSLIYTSQPSVPLPQCNSTSDNSQSGESCQDSYGNTFNLAADGVQLTGDVARQISAADFDACLLFCDQTPGCVAANYIDGSCTLLNSVTGQEPISYGIAGRAAAAFRPSGVNTVYTTSQDVPTSTAAATTTVFTYQNFTVTSNPSTCGFTSISTATVTESSFGSSVNCSIPPASTVTSSLVETTTVVSYQDAPSDLLTVTSFLPTTINASCPAAPLNLSTSQPTVTASLASLSCPAVQNLTSIDVAIPTVTTTATITFTQLGNTTYQNLTLAADTHTLPAETLTAFETTREYTTVFLASTETLTSVRETQSVLNNTIIQTSQIYTTVFVTNTVTTSTEAFVTATINNTVLSIPPAQTETTIPPASNYTTTLMQTTVLTENVTQSVPYTIGPSEVSYLEASGAEFCSSFMSYAAPTNTRTATFTPEVATQTAETTQFVTSGVATVTGNTIRWKRDIASTTPTYQAVDYVPPYSAVILATTQLPITTASNGSEPLAVRLRMQKRQDPYVVPTPTSIVGWPKCLISQACAQVATGVSSAEHTTTLPAETSTLVQTATSVVASASCVVPAQDPAYTSFTPIWGEWSGDTLGNNPSPHYQEEAVIQLPFPVCLGGYCSPVITVGTDGYIVYNDATTNSLVVLNAFTWQGGGLYIYPGVNGVFYRIAGPVGARSLVFSWYAGTFEQGAEQNHFTITFFENAQVAQLKYYDVVQVQPQAFAFIQIGDLGTDILTAGTPFTPSTQFSLLTSPGSTTVTVSPSLHDRIDCCTKSYWHSCTEYQPPSAGYYTCPANDAQNITDPNTGVQYYLGCGKNTFGSYRAVRVPSGFNDCFAYCSPGTAQYIAPPAPVAGQGSVAGECVGFAFHGGGATGVGAGTCYLLNGFPQRYSESNSVGAVRPEYFGGGF</sequence>
<proteinExistence type="predicted"/>
<organism evidence="1 2">
    <name type="scientific">Hortaea werneckii</name>
    <name type="common">Black yeast</name>
    <name type="synonym">Cladosporium werneckii</name>
    <dbReference type="NCBI Taxonomy" id="91943"/>
    <lineage>
        <taxon>Eukaryota</taxon>
        <taxon>Fungi</taxon>
        <taxon>Dikarya</taxon>
        <taxon>Ascomycota</taxon>
        <taxon>Pezizomycotina</taxon>
        <taxon>Dothideomycetes</taxon>
        <taxon>Dothideomycetidae</taxon>
        <taxon>Mycosphaerellales</taxon>
        <taxon>Teratosphaeriaceae</taxon>
        <taxon>Hortaea</taxon>
    </lineage>
</organism>
<comment type="caution">
    <text evidence="1">The sequence shown here is derived from an EMBL/GenBank/DDBJ whole genome shotgun (WGS) entry which is preliminary data.</text>
</comment>
<dbReference type="Proteomes" id="UP000276864">
    <property type="component" value="Unassembled WGS sequence"/>
</dbReference>
<dbReference type="EMBL" id="QWIM01000624">
    <property type="protein sequence ID" value="RMY32540.1"/>
    <property type="molecule type" value="Genomic_DNA"/>
</dbReference>
<dbReference type="VEuPathDB" id="FungiDB:BTJ68_00180"/>
<name>A0A3M7AZ75_HORWE</name>
<evidence type="ECO:0000313" key="1">
    <source>
        <dbReference type="EMBL" id="RMY32540.1"/>
    </source>
</evidence>
<protein>
    <recommendedName>
        <fullName evidence="3">Apple domain-containing protein</fullName>
    </recommendedName>
</protein>
<reference evidence="1 2" key="1">
    <citation type="journal article" date="2018" name="BMC Genomics">
        <title>Genomic evidence for intraspecific hybridization in a clonal and extremely halotolerant yeast.</title>
        <authorList>
            <person name="Gostincar C."/>
            <person name="Stajich J.E."/>
            <person name="Zupancic J."/>
            <person name="Zalar P."/>
            <person name="Gunde-Cimerman N."/>
        </authorList>
    </citation>
    <scope>NUCLEOTIDE SEQUENCE [LARGE SCALE GENOMIC DNA]</scope>
    <source>
        <strain evidence="1 2">EXF-6651</strain>
    </source>
</reference>